<protein>
    <submittedName>
        <fullName evidence="3">ATP-dependent helicase HepA</fullName>
    </submittedName>
</protein>
<feature type="domain" description="Helicase C-terminal" evidence="2">
    <location>
        <begin position="32"/>
        <end position="192"/>
    </location>
</feature>
<evidence type="ECO:0000259" key="2">
    <source>
        <dbReference type="PROSITE" id="PS51194"/>
    </source>
</evidence>
<dbReference type="InterPro" id="IPR001650">
    <property type="entry name" value="Helicase_C-like"/>
</dbReference>
<accession>A0A5B9QYG8</accession>
<keyword evidence="3" id="KW-0547">Nucleotide-binding</keyword>
<evidence type="ECO:0000313" key="4">
    <source>
        <dbReference type="Proteomes" id="UP000325286"/>
    </source>
</evidence>
<name>A0A5B9QYG8_9BACT</name>
<dbReference type="PANTHER" id="PTHR10799">
    <property type="entry name" value="SNF2/RAD54 HELICASE FAMILY"/>
    <property type="match status" value="1"/>
</dbReference>
<organism evidence="3 4">
    <name type="scientific">Roseimaritima ulvae</name>
    <dbReference type="NCBI Taxonomy" id="980254"/>
    <lineage>
        <taxon>Bacteria</taxon>
        <taxon>Pseudomonadati</taxon>
        <taxon>Planctomycetota</taxon>
        <taxon>Planctomycetia</taxon>
        <taxon>Pirellulales</taxon>
        <taxon>Pirellulaceae</taxon>
        <taxon>Roseimaritima</taxon>
    </lineage>
</organism>
<dbReference type="GO" id="GO:0016787">
    <property type="term" value="F:hydrolase activity"/>
    <property type="evidence" value="ECO:0007669"/>
    <property type="project" value="UniProtKB-KW"/>
</dbReference>
<keyword evidence="4" id="KW-1185">Reference proteome</keyword>
<keyword evidence="3" id="KW-0347">Helicase</keyword>
<dbReference type="InterPro" id="IPR027417">
    <property type="entry name" value="P-loop_NTPase"/>
</dbReference>
<evidence type="ECO:0000256" key="1">
    <source>
        <dbReference type="ARBA" id="ARBA00022801"/>
    </source>
</evidence>
<keyword evidence="3" id="KW-0067">ATP-binding</keyword>
<dbReference type="SMART" id="SM00490">
    <property type="entry name" value="HELICc"/>
    <property type="match status" value="1"/>
</dbReference>
<dbReference type="KEGG" id="rul:UC8_51160"/>
<dbReference type="AlphaFoldDB" id="A0A5B9QYG8"/>
<dbReference type="Gene3D" id="3.40.50.300">
    <property type="entry name" value="P-loop containing nucleotide triphosphate hydrolases"/>
    <property type="match status" value="1"/>
</dbReference>
<dbReference type="Proteomes" id="UP000325286">
    <property type="component" value="Chromosome"/>
</dbReference>
<keyword evidence="1" id="KW-0378">Hydrolase</keyword>
<dbReference type="InterPro" id="IPR049730">
    <property type="entry name" value="SNF2/RAD54-like_C"/>
</dbReference>
<dbReference type="Pfam" id="PF00271">
    <property type="entry name" value="Helicase_C"/>
    <property type="match status" value="1"/>
</dbReference>
<dbReference type="GO" id="GO:0004386">
    <property type="term" value="F:helicase activity"/>
    <property type="evidence" value="ECO:0007669"/>
    <property type="project" value="UniProtKB-KW"/>
</dbReference>
<dbReference type="SUPFAM" id="SSF52540">
    <property type="entry name" value="P-loop containing nucleoside triphosphate hydrolases"/>
    <property type="match status" value="1"/>
</dbReference>
<reference evidence="3 4" key="1">
    <citation type="submission" date="2019-08" db="EMBL/GenBank/DDBJ databases">
        <title>Deep-cultivation of Planctomycetes and their phenomic and genomic characterization uncovers novel biology.</title>
        <authorList>
            <person name="Wiegand S."/>
            <person name="Jogler M."/>
            <person name="Boedeker C."/>
            <person name="Pinto D."/>
            <person name="Vollmers J."/>
            <person name="Rivas-Marin E."/>
            <person name="Kohn T."/>
            <person name="Peeters S.H."/>
            <person name="Heuer A."/>
            <person name="Rast P."/>
            <person name="Oberbeckmann S."/>
            <person name="Bunk B."/>
            <person name="Jeske O."/>
            <person name="Meyerdierks A."/>
            <person name="Storesund J.E."/>
            <person name="Kallscheuer N."/>
            <person name="Luecker S."/>
            <person name="Lage O.M."/>
            <person name="Pohl T."/>
            <person name="Merkel B.J."/>
            <person name="Hornburger P."/>
            <person name="Mueller R.-W."/>
            <person name="Bruemmer F."/>
            <person name="Labrenz M."/>
            <person name="Spormann A.M."/>
            <person name="Op den Camp H."/>
            <person name="Overmann J."/>
            <person name="Amann R."/>
            <person name="Jetten M.S.M."/>
            <person name="Mascher T."/>
            <person name="Medema M.H."/>
            <person name="Devos D.P."/>
            <person name="Kaster A.-K."/>
            <person name="Ovreas L."/>
            <person name="Rohde M."/>
            <person name="Galperin M.Y."/>
            <person name="Jogler C."/>
        </authorList>
    </citation>
    <scope>NUCLEOTIDE SEQUENCE [LARGE SCALE GENOMIC DNA]</scope>
    <source>
        <strain evidence="3 4">UC8</strain>
    </source>
</reference>
<gene>
    <name evidence="3" type="ORF">UC8_51160</name>
</gene>
<proteinExistence type="predicted"/>
<dbReference type="CDD" id="cd18793">
    <property type="entry name" value="SF2_C_SNF"/>
    <property type="match status" value="1"/>
</dbReference>
<sequence length="206" mass="23458">MENRLGELFTVARFVDENRLGPAYQFFHKHHVVDDHWKTLGYQRTDEIVRISPTAEQLEVHDGHMATVAQILAKRYMTEMDALLLQKRSGIVARLQDDPECRLILMTNPGSTGLNLQAANTVINVDLPWKPAVLEQRIARAYRMGQKNPVHLYKLVTTGTIEEKLLDTLASKQHLADASLARARDRALRCMQWTVLWATDTLGFAI</sequence>
<dbReference type="PROSITE" id="PS51194">
    <property type="entry name" value="HELICASE_CTER"/>
    <property type="match status" value="1"/>
</dbReference>
<dbReference type="EMBL" id="CP042914">
    <property type="protein sequence ID" value="QEG43072.1"/>
    <property type="molecule type" value="Genomic_DNA"/>
</dbReference>
<evidence type="ECO:0000313" key="3">
    <source>
        <dbReference type="EMBL" id="QEG43072.1"/>
    </source>
</evidence>